<organism evidence="1 2">
    <name type="scientific">Clostridium lentum</name>
    <dbReference type="NCBI Taxonomy" id="2763037"/>
    <lineage>
        <taxon>Bacteria</taxon>
        <taxon>Bacillati</taxon>
        <taxon>Bacillota</taxon>
        <taxon>Clostridia</taxon>
        <taxon>Eubacteriales</taxon>
        <taxon>Clostridiaceae</taxon>
        <taxon>Clostridium</taxon>
    </lineage>
</organism>
<keyword evidence="1" id="KW-0378">Hydrolase</keyword>
<dbReference type="Gene3D" id="3.20.20.140">
    <property type="entry name" value="Metal-dependent hydrolases"/>
    <property type="match status" value="1"/>
</dbReference>
<dbReference type="EMBL" id="JACOOQ010000005">
    <property type="protein sequence ID" value="MBC5639669.1"/>
    <property type="molecule type" value="Genomic_DNA"/>
</dbReference>
<evidence type="ECO:0000313" key="2">
    <source>
        <dbReference type="Proteomes" id="UP000662088"/>
    </source>
</evidence>
<comment type="caution">
    <text evidence="1">The sequence shown here is derived from an EMBL/GenBank/DDBJ whole genome shotgun (WGS) entry which is preliminary data.</text>
</comment>
<gene>
    <name evidence="1" type="ORF">H8R92_04330</name>
</gene>
<dbReference type="Proteomes" id="UP000662088">
    <property type="component" value="Unassembled WGS sequence"/>
</dbReference>
<protein>
    <submittedName>
        <fullName evidence="1">CehA/McbA family metallohydrolase</fullName>
    </submittedName>
</protein>
<dbReference type="GO" id="GO:0016787">
    <property type="term" value="F:hydrolase activity"/>
    <property type="evidence" value="ECO:0007669"/>
    <property type="project" value="UniProtKB-KW"/>
</dbReference>
<dbReference type="InterPro" id="IPR016195">
    <property type="entry name" value="Pol/histidinol_Pase-like"/>
</dbReference>
<sequence length="347" mass="40597">MSKSRHRNNITFDRNKIKYYYGIPHCHCSYSTGKGNPLEIYTAAIKCGLDFLFLTDHNAFLITKTKYKDDLMSKWELSTIITTKAYKNSSNFIPILGFECKSVYGDLNIINPNSFFTGTVSDIRLLTLWMLNNNNSFISINHPHKNILNLQYNAILNKLITSIEVCNGNPASKYTRHDKYYFALLDRGWKLSAINGQDNHRINFADSEYLTAYIGNELSRNSLIDAFRNHRTYSTESKFLKFHFLLNNTFMGDTLFITSNKLKFSIFVEDVKYRILHIQIISNKGTIIKSIENINLNYIRYFYEHIHEKNETWYVIRVMQENNKIALSSPIFIEDSLIKNKNWTTEN</sequence>
<dbReference type="NCBIfam" id="NF038032">
    <property type="entry name" value="CehA_McbA_metalo"/>
    <property type="match status" value="1"/>
</dbReference>
<dbReference type="RefSeq" id="WP_022211098.1">
    <property type="nucleotide sequence ID" value="NZ_JACOOQ010000005.1"/>
</dbReference>
<dbReference type="AlphaFoldDB" id="A0A8I0DMT9"/>
<evidence type="ECO:0000313" key="1">
    <source>
        <dbReference type="EMBL" id="MBC5639669.1"/>
    </source>
</evidence>
<accession>A0A8I0DMT9</accession>
<reference evidence="1" key="1">
    <citation type="submission" date="2020-08" db="EMBL/GenBank/DDBJ databases">
        <title>Genome public.</title>
        <authorList>
            <person name="Liu C."/>
            <person name="Sun Q."/>
        </authorList>
    </citation>
    <scope>NUCLEOTIDE SEQUENCE</scope>
    <source>
        <strain evidence="1">NSJ-42</strain>
    </source>
</reference>
<keyword evidence="2" id="KW-1185">Reference proteome</keyword>
<proteinExistence type="predicted"/>
<name>A0A8I0DMT9_9CLOT</name>
<dbReference type="SUPFAM" id="SSF89550">
    <property type="entry name" value="PHP domain-like"/>
    <property type="match status" value="1"/>
</dbReference>